<feature type="compositionally biased region" description="Low complexity" evidence="5">
    <location>
        <begin position="70"/>
        <end position="84"/>
    </location>
</feature>
<evidence type="ECO:0000313" key="8">
    <source>
        <dbReference type="EMBL" id="KAJ3174589.1"/>
    </source>
</evidence>
<evidence type="ECO:0000256" key="4">
    <source>
        <dbReference type="ARBA" id="ARBA00023242"/>
    </source>
</evidence>
<feature type="compositionally biased region" description="Basic and acidic residues" evidence="5">
    <location>
        <begin position="402"/>
        <end position="415"/>
    </location>
</feature>
<dbReference type="Pfam" id="PF12253">
    <property type="entry name" value="CAF1A_dimeriz"/>
    <property type="match status" value="1"/>
</dbReference>
<evidence type="ECO:0000256" key="1">
    <source>
        <dbReference type="ARBA" id="ARBA00004123"/>
    </source>
</evidence>
<keyword evidence="4" id="KW-0539">Nucleus</keyword>
<keyword evidence="9" id="KW-1185">Reference proteome</keyword>
<feature type="domain" description="Chromatin assembly factor 1 subunit Cac1-like C-terminal" evidence="7">
    <location>
        <begin position="511"/>
        <end position="567"/>
    </location>
</feature>
<feature type="domain" description="Chromatin assembly factor 1 subunit A dimerization" evidence="6">
    <location>
        <begin position="294"/>
        <end position="360"/>
    </location>
</feature>
<evidence type="ECO:0000256" key="3">
    <source>
        <dbReference type="ARBA" id="ARBA00023204"/>
    </source>
</evidence>
<reference evidence="8" key="1">
    <citation type="submission" date="2020-05" db="EMBL/GenBank/DDBJ databases">
        <title>Phylogenomic resolution of chytrid fungi.</title>
        <authorList>
            <person name="Stajich J.E."/>
            <person name="Amses K."/>
            <person name="Simmons R."/>
            <person name="Seto K."/>
            <person name="Myers J."/>
            <person name="Bonds A."/>
            <person name="Quandt C.A."/>
            <person name="Barry K."/>
            <person name="Liu P."/>
            <person name="Grigoriev I."/>
            <person name="Longcore J.E."/>
            <person name="James T.Y."/>
        </authorList>
    </citation>
    <scope>NUCLEOTIDE SEQUENCE</scope>
    <source>
        <strain evidence="8">JEL0379</strain>
    </source>
</reference>
<feature type="region of interest" description="Disordered" evidence="5">
    <location>
        <begin position="336"/>
        <end position="415"/>
    </location>
</feature>
<evidence type="ECO:0000259" key="7">
    <source>
        <dbReference type="Pfam" id="PF21796"/>
    </source>
</evidence>
<proteinExistence type="predicted"/>
<feature type="region of interest" description="Disordered" evidence="5">
    <location>
        <begin position="1"/>
        <end position="193"/>
    </location>
</feature>
<keyword evidence="2" id="KW-0227">DNA damage</keyword>
<dbReference type="GO" id="GO:0006281">
    <property type="term" value="P:DNA repair"/>
    <property type="evidence" value="ECO:0007669"/>
    <property type="project" value="UniProtKB-KW"/>
</dbReference>
<accession>A0AAD5TFQ8</accession>
<dbReference type="GO" id="GO:0005634">
    <property type="term" value="C:nucleus"/>
    <property type="evidence" value="ECO:0007669"/>
    <property type="project" value="UniProtKB-SubCell"/>
</dbReference>
<comment type="caution">
    <text evidence="8">The sequence shown here is derived from an EMBL/GenBank/DDBJ whole genome shotgun (WGS) entry which is preliminary data.</text>
</comment>
<dbReference type="GO" id="GO:0033186">
    <property type="term" value="C:CAF-1 complex"/>
    <property type="evidence" value="ECO:0007669"/>
    <property type="project" value="TreeGrafter"/>
</dbReference>
<dbReference type="InterPro" id="IPR048800">
    <property type="entry name" value="Cac1-like_C"/>
</dbReference>
<protein>
    <submittedName>
        <fullName evidence="8">Chromatin assembly factor 1, subunit A</fullName>
    </submittedName>
</protein>
<dbReference type="PANTHER" id="PTHR15272">
    <property type="entry name" value="CHROMATIN ASSEMBLY FACTOR 1 SUBUNIT A CAF-1 SUBUNIT A"/>
    <property type="match status" value="1"/>
</dbReference>
<feature type="compositionally biased region" description="Low complexity" evidence="5">
    <location>
        <begin position="13"/>
        <end position="26"/>
    </location>
</feature>
<evidence type="ECO:0000313" key="9">
    <source>
        <dbReference type="Proteomes" id="UP001212152"/>
    </source>
</evidence>
<dbReference type="AlphaFoldDB" id="A0AAD5TFQ8"/>
<dbReference type="Proteomes" id="UP001212152">
    <property type="component" value="Unassembled WGS sequence"/>
</dbReference>
<name>A0AAD5TFQ8_9FUNG</name>
<evidence type="ECO:0000256" key="5">
    <source>
        <dbReference type="SAM" id="MobiDB-lite"/>
    </source>
</evidence>
<dbReference type="PANTHER" id="PTHR15272:SF0">
    <property type="entry name" value="CHROMATIN ASSEMBLY FACTOR 1 SUBUNIT A"/>
    <property type="match status" value="1"/>
</dbReference>
<keyword evidence="3" id="KW-0234">DNA repair</keyword>
<feature type="compositionally biased region" description="Basic and acidic residues" evidence="5">
    <location>
        <begin position="109"/>
        <end position="193"/>
    </location>
</feature>
<dbReference type="Pfam" id="PF21796">
    <property type="entry name" value="Cac1_C"/>
    <property type="match status" value="1"/>
</dbReference>
<sequence>MEITSNTPPPMSSSPAPADATPAALSVSGAANMDVETAATPSETTPQKREADVVDAAGEPDRKKAKRVQTPAAAPATDATMTDAVKTSRKRPKAAPSTTAASTKPAASAKKEEKQKEKQRKAAERAAEKALKEQKLAEKKAEKEKRDAEKEQKVAEKKAEKEKREAERKAAEQKLAEKKAEKEEREAERKAAKAADEAKLCKQRALLGMFFTPVKKTEDSKVKIPDTVASNQLAFWQHFPPFQISARTQVAAHNAFWKSLPEGFSETLFRDASVKPSFQREPVPPKTALHDGWKLLQFHGDLRPAYWGGWIKTSKLLSGRRPFAQDSAVLDYDYDSEAEWEEEEPGEVIGSDNEDEEDEGSRVGADSDDEEASWLVPHGYLSDDEGMANEAGGPPSPNSKIAIHDNNDKKRSKDAPKWGVLAPLVPVIHGPCFAPAYFSSETATDERARQALVHLRAQVLFVDVAIGLDPFEIDPNASSDSITASATIPNAASGGSKRVGPKKIAFPEDQLPDLLSKITGAAGLPKLIDELKATPQFTNIPKATLEAKIREVAVREKRVGDQKARWYVRDVVVAGSTDSRASSACLSAPTTPTKKKPTIVDLLTSPLRPRAAGS</sequence>
<organism evidence="8 9">
    <name type="scientific">Geranomyces variabilis</name>
    <dbReference type="NCBI Taxonomy" id="109894"/>
    <lineage>
        <taxon>Eukaryota</taxon>
        <taxon>Fungi</taxon>
        <taxon>Fungi incertae sedis</taxon>
        <taxon>Chytridiomycota</taxon>
        <taxon>Chytridiomycota incertae sedis</taxon>
        <taxon>Chytridiomycetes</taxon>
        <taxon>Spizellomycetales</taxon>
        <taxon>Powellomycetaceae</taxon>
        <taxon>Geranomyces</taxon>
    </lineage>
</organism>
<dbReference type="EMBL" id="JADGJQ010000063">
    <property type="protein sequence ID" value="KAJ3174589.1"/>
    <property type="molecule type" value="Genomic_DNA"/>
</dbReference>
<dbReference type="InterPro" id="IPR022043">
    <property type="entry name" value="CAF1A_DD"/>
</dbReference>
<feature type="compositionally biased region" description="Low complexity" evidence="5">
    <location>
        <begin position="94"/>
        <end position="108"/>
    </location>
</feature>
<gene>
    <name evidence="8" type="primary">CHAF1A</name>
    <name evidence="8" type="ORF">HDU87_007071</name>
</gene>
<evidence type="ECO:0000256" key="2">
    <source>
        <dbReference type="ARBA" id="ARBA00022763"/>
    </source>
</evidence>
<dbReference type="GO" id="GO:0006334">
    <property type="term" value="P:nucleosome assembly"/>
    <property type="evidence" value="ECO:0007669"/>
    <property type="project" value="TreeGrafter"/>
</dbReference>
<feature type="compositionally biased region" description="Acidic residues" evidence="5">
    <location>
        <begin position="336"/>
        <end position="359"/>
    </location>
</feature>
<comment type="subcellular location">
    <subcellularLocation>
        <location evidence="1">Nucleus</location>
    </subcellularLocation>
</comment>
<evidence type="ECO:0000259" key="6">
    <source>
        <dbReference type="Pfam" id="PF12253"/>
    </source>
</evidence>